<dbReference type="SMART" id="SM00028">
    <property type="entry name" value="TPR"/>
    <property type="match status" value="4"/>
</dbReference>
<feature type="compositionally biased region" description="Low complexity" evidence="3">
    <location>
        <begin position="1927"/>
        <end position="1960"/>
    </location>
</feature>
<gene>
    <name evidence="4" type="ORF">CTOB1V02_LOCUS349</name>
</gene>
<feature type="region of interest" description="Disordered" evidence="3">
    <location>
        <begin position="1025"/>
        <end position="1048"/>
    </location>
</feature>
<feature type="region of interest" description="Disordered" evidence="3">
    <location>
        <begin position="1"/>
        <end position="25"/>
    </location>
</feature>
<feature type="compositionally biased region" description="Low complexity" evidence="3">
    <location>
        <begin position="357"/>
        <end position="367"/>
    </location>
</feature>
<feature type="region of interest" description="Disordered" evidence="3">
    <location>
        <begin position="1863"/>
        <end position="1986"/>
    </location>
</feature>
<organism evidence="4">
    <name type="scientific">Cyprideis torosa</name>
    <dbReference type="NCBI Taxonomy" id="163714"/>
    <lineage>
        <taxon>Eukaryota</taxon>
        <taxon>Metazoa</taxon>
        <taxon>Ecdysozoa</taxon>
        <taxon>Arthropoda</taxon>
        <taxon>Crustacea</taxon>
        <taxon>Oligostraca</taxon>
        <taxon>Ostracoda</taxon>
        <taxon>Podocopa</taxon>
        <taxon>Podocopida</taxon>
        <taxon>Cytherocopina</taxon>
        <taxon>Cytheroidea</taxon>
        <taxon>Cytherideidae</taxon>
        <taxon>Cyprideis</taxon>
    </lineage>
</organism>
<feature type="compositionally biased region" description="Low complexity" evidence="3">
    <location>
        <begin position="1884"/>
        <end position="1906"/>
    </location>
</feature>
<proteinExistence type="predicted"/>
<feature type="compositionally biased region" description="Low complexity" evidence="3">
    <location>
        <begin position="1968"/>
        <end position="1983"/>
    </location>
</feature>
<dbReference type="GO" id="GO:0031491">
    <property type="term" value="F:nucleosome binding"/>
    <property type="evidence" value="ECO:0007669"/>
    <property type="project" value="TreeGrafter"/>
</dbReference>
<feature type="compositionally biased region" description="Acidic residues" evidence="3">
    <location>
        <begin position="871"/>
        <end position="882"/>
    </location>
</feature>
<feature type="region of interest" description="Disordered" evidence="3">
    <location>
        <begin position="298"/>
        <end position="337"/>
    </location>
</feature>
<dbReference type="Gene3D" id="1.25.40.10">
    <property type="entry name" value="Tetratricopeptide repeat domain"/>
    <property type="match status" value="2"/>
</dbReference>
<feature type="region of interest" description="Disordered" evidence="3">
    <location>
        <begin position="400"/>
        <end position="426"/>
    </location>
</feature>
<evidence type="ECO:0000256" key="1">
    <source>
        <dbReference type="ARBA" id="ARBA00004123"/>
    </source>
</evidence>
<feature type="compositionally biased region" description="Polar residues" evidence="3">
    <location>
        <begin position="1728"/>
        <end position="1738"/>
    </location>
</feature>
<dbReference type="GO" id="GO:0006325">
    <property type="term" value="P:chromatin organization"/>
    <property type="evidence" value="ECO:0007669"/>
    <property type="project" value="InterPro"/>
</dbReference>
<dbReference type="InterPro" id="IPR019734">
    <property type="entry name" value="TPR_rpt"/>
</dbReference>
<comment type="subcellular location">
    <subcellularLocation>
        <location evidence="1">Nucleus</location>
    </subcellularLocation>
</comment>
<feature type="compositionally biased region" description="Pro residues" evidence="3">
    <location>
        <begin position="1742"/>
        <end position="1760"/>
    </location>
</feature>
<feature type="compositionally biased region" description="Low complexity" evidence="3">
    <location>
        <begin position="1863"/>
        <end position="1872"/>
    </location>
</feature>
<dbReference type="SUPFAM" id="SSF48452">
    <property type="entry name" value="TPR-like"/>
    <property type="match status" value="2"/>
</dbReference>
<feature type="region of interest" description="Disordered" evidence="3">
    <location>
        <begin position="861"/>
        <end position="885"/>
    </location>
</feature>
<evidence type="ECO:0000313" key="4">
    <source>
        <dbReference type="EMBL" id="CAD7222338.1"/>
    </source>
</evidence>
<dbReference type="PROSITE" id="PS50005">
    <property type="entry name" value="TPR"/>
    <property type="match status" value="3"/>
</dbReference>
<dbReference type="OrthoDB" id="6376137at2759"/>
<feature type="region of interest" description="Disordered" evidence="3">
    <location>
        <begin position="1793"/>
        <end position="1828"/>
    </location>
</feature>
<dbReference type="EMBL" id="OB660046">
    <property type="protein sequence ID" value="CAD7222338.1"/>
    <property type="molecule type" value="Genomic_DNA"/>
</dbReference>
<dbReference type="GO" id="GO:0005634">
    <property type="term" value="C:nucleus"/>
    <property type="evidence" value="ECO:0007669"/>
    <property type="project" value="UniProtKB-SubCell"/>
</dbReference>
<protein>
    <submittedName>
        <fullName evidence="4">Uncharacterized protein</fullName>
    </submittedName>
</protein>
<evidence type="ECO:0000256" key="2">
    <source>
        <dbReference type="ARBA" id="ARBA00023242"/>
    </source>
</evidence>
<feature type="compositionally biased region" description="Pro residues" evidence="3">
    <location>
        <begin position="1034"/>
        <end position="1043"/>
    </location>
</feature>
<keyword evidence="2" id="KW-0539">Nucleus</keyword>
<sequence>MSRFLALNEAESSGSDSEEDVLTEEAQEGRARSLYSEGLQLLVAGRAVEAEYRFLDVLQSCPQKVSLTSVRYGVFQNLGSLYSRRNENEAAFRMYLHALSVDNTDPMLWYRLGTVAEKFKEYHKAGKAYKEVLRLNPRHWPSIDRLIPIMLYLSDTCGAQDMIEYALELDPTYAKALELKALLKENPFHPGPIPRPELPLSKAVYAPEVAVIKLGDTPEPHDELWTWAFLFGRLIDVMEAHSFNAKIDLRDLVVTLSAKNSSAIEAMEVEASIDRSEGFASTQEGDCIKKDVEDGAEAKTEDCEQTPAAGVAREEARSGSGTGSSTPTTGGAGSSRLPRELLRLESWGFVKRRSSRANNLSNSVVNSPARSNSVSESGGAGTPLTDALRSYLPRDILQRLQAEDDDEDTCKQSTDSSFGRKVDSGDNRDEALEATAQTASESNSRQFPDDDAQEKEVCAFLSDLASRVPAPALHCLLFLVVSRLSWRDRLEWPHELKKAYLKGYAVLREHYIQSDYCLLPAKPQVLENVQMTMVNAELATDLARSIQRGIVTDENLDSLIAPNLEGEACSREFQMDLDLFNTLLLVLGAGEEDTVEDVENEDERPAEVFVPGFKKSWTRWKVEIRLRIFALKARLSLLEEDQTETLDCLAKAKRWIEENPKALSDFSLPYLENESYLQLDVIQQEHDSLSRFESIDHVRELYRCGNYSDVASLLFDLLLGPTVGTTGANLPHRPLLVKLLIDSLYLSNRYSDLLGNGGKILSDLLNRRSNQTSPSASAQTVTESTMDRAIVFALETFELCTREAPNVLKSLSNKQLGDLARELIRIIVMNMEAIDNKADPPLQSVEPWILLSQVVAARETTPASSAAKADETEEEDDEEDDREIPSSLKILVDAHEWLGRRDMCSMCGGKLLRHFVETAPLHIIQKNKDLQLSFEQSVSCLYGHPQSRKGRGRALEDHGAKEQPLTWERSPCVFAYFRPPEIPDFDSNRVPSITNDIECLFRRILQQLPATCDPVEHLQPLTDYIEGRTDVPPSNRPPTPPPEADNDHQTTIWMLTDIYYFLADHYMKRKDFSKASKYYELDIIMNPSRFDSWAGLAMAKTGALEAKLNSCQPIKQDGEIFKRTDEALRCFQRTLELDPRLTKVWIEYGSLAYAMHSYGSRELKQEPSMTDCSGMEMFQKISELEKRKKDFLDKSYSCFLKAKEILDKDKTGDEDDGWLIHFMLGKIKEKLHFSLSESLDHYQRASRFLEESNASYPKRINYNDPAVLALESLEVYYRIHAAVLKYILSHMDEEISIEEVEMMKLVLWQQSHSSFARGVRDGEGTWVSRDIIWDIVQKAEQKIKSQQERDEVKLAFFGQDVAESGKGKAKQVKPLGRSLIGVMKTCLKALTLTYKRFPQHYKSSHLLAKFYATAPAPFRNIPHCKDLLLGKPGEIAQTKKSEGIGSGSAPGSPATAGLFEDRRTLTDNLPLVHVAGLFRERKKFNFFNGIWRIPSTDIDRPGSFASHMRSCIALLMEVLYEVKDFSSLMTVSTALHTKPEADKMYLFENERKALSAACFEKGMLILRRKVQKGTGNTKALLMEVYRAYIRVEKAFHGKRSAELATLIVDLYSQLDPEGVKTLDAAINYCQLHTETKNPSRKRKDAFPPQTIAGGSISIQPIRAGGAVDVPVSVPSVIGGVPSSLLPPYSYSDLVKQFQQQQETTMASRKTVRNPMAPKRPRGRPPKQFSPNRRFSPTRSLPVPSPILAPRINTPPKPNHPSPSTFATPIVSPHRMSSARELDAFIRACSLTPPIRPISSEANSGLDLSRRSSNQTSPVPPSSEALPTISPEQAKALVKQKLLSSLTKAHDLSLKHTQEMIAKQSSSITITPTSQPPTLPSGIKVNSSSAGSVTVSPTPPSTTIKSLPRPPTPIVRNSPSVRPAPPQTSTSVTRTLASTTTPTSSTTRSVSASSTVRPSKSLPQKACPSSASTKVSSSTTSATKRPYSTTVSSMYALLTKQMENEKRMKTSNDSASNDQDVVIDLTTKETSRRSYDKHILPHVAARLEGRGVQIAPVSSFKSKSSIPAILSSSSDIEVICLDDPLDISGMIPKKKSDDDEIILLD</sequence>
<feature type="region of interest" description="Disordered" evidence="3">
    <location>
        <begin position="1699"/>
        <end position="1769"/>
    </location>
</feature>
<feature type="region of interest" description="Disordered" evidence="3">
    <location>
        <begin position="357"/>
        <end position="386"/>
    </location>
</feature>
<dbReference type="PANTHER" id="PTHR15502">
    <property type="entry name" value="CALCINEURIN-BINDING PROTEIN CABIN 1-RELATED"/>
    <property type="match status" value="1"/>
</dbReference>
<reference evidence="4" key="1">
    <citation type="submission" date="2020-11" db="EMBL/GenBank/DDBJ databases">
        <authorList>
            <person name="Tran Van P."/>
        </authorList>
    </citation>
    <scope>NUCLEOTIDE SEQUENCE</scope>
</reference>
<evidence type="ECO:0000256" key="3">
    <source>
        <dbReference type="SAM" id="MobiDB-lite"/>
    </source>
</evidence>
<dbReference type="Pfam" id="PF13181">
    <property type="entry name" value="TPR_8"/>
    <property type="match status" value="1"/>
</dbReference>
<name>A0A7R8W149_9CRUS</name>
<dbReference type="PANTHER" id="PTHR15502:SF7">
    <property type="entry name" value="CALCINEURIN-BINDING PROTEIN CABIN-1"/>
    <property type="match status" value="1"/>
</dbReference>
<dbReference type="InterPro" id="IPR011990">
    <property type="entry name" value="TPR-like_helical_dom_sf"/>
</dbReference>
<accession>A0A7R8W149</accession>
<dbReference type="InterPro" id="IPR033053">
    <property type="entry name" value="Hir3/CABIN1"/>
</dbReference>
<feature type="compositionally biased region" description="Acidic residues" evidence="3">
    <location>
        <begin position="16"/>
        <end position="25"/>
    </location>
</feature>